<feature type="domain" description="ABC transmembrane type-1" evidence="13">
    <location>
        <begin position="28"/>
        <end position="351"/>
    </location>
</feature>
<feature type="transmembrane region" description="Helical" evidence="11">
    <location>
        <begin position="183"/>
        <end position="203"/>
    </location>
</feature>
<dbReference type="InterPro" id="IPR036640">
    <property type="entry name" value="ABC1_TM_sf"/>
</dbReference>
<feature type="transmembrane region" description="Helical" evidence="11">
    <location>
        <begin position="209"/>
        <end position="227"/>
    </location>
</feature>
<dbReference type="InterPro" id="IPR003439">
    <property type="entry name" value="ABC_transporter-like_ATP-bd"/>
</dbReference>
<evidence type="ECO:0000256" key="10">
    <source>
        <dbReference type="ARBA" id="ARBA00071747"/>
    </source>
</evidence>
<comment type="subcellular location">
    <subcellularLocation>
        <location evidence="1">Cell membrane</location>
        <topology evidence="1">Multi-pass membrane protein</topology>
    </subcellularLocation>
</comment>
<dbReference type="RefSeq" id="WP_071802622.1">
    <property type="nucleotide sequence ID" value="NZ_MEIA01000001.1"/>
</dbReference>
<keyword evidence="3 11" id="KW-0812">Transmembrane</keyword>
<evidence type="ECO:0000256" key="4">
    <source>
        <dbReference type="ARBA" id="ARBA00022741"/>
    </source>
</evidence>
<evidence type="ECO:0000256" key="5">
    <source>
        <dbReference type="ARBA" id="ARBA00022840"/>
    </source>
</evidence>
<evidence type="ECO:0000313" key="15">
    <source>
        <dbReference type="Proteomes" id="UP000182486"/>
    </source>
</evidence>
<evidence type="ECO:0000256" key="2">
    <source>
        <dbReference type="ARBA" id="ARBA00022448"/>
    </source>
</evidence>
<dbReference type="CDD" id="cd18547">
    <property type="entry name" value="ABC_6TM_Tm288_like"/>
    <property type="match status" value="1"/>
</dbReference>
<dbReference type="SUPFAM" id="SSF90123">
    <property type="entry name" value="ABC transporter transmembrane region"/>
    <property type="match status" value="1"/>
</dbReference>
<reference evidence="14 15" key="1">
    <citation type="submission" date="2016-09" db="EMBL/GenBank/DDBJ databases">
        <title>Couchioplanes caeruleus draft genome sequence.</title>
        <authorList>
            <person name="Sheehan J."/>
            <person name="Caffrey P."/>
        </authorList>
    </citation>
    <scope>NUCLEOTIDE SEQUENCE [LARGE SCALE GENOMIC DNA]</scope>
    <source>
        <strain evidence="14 15">DSM 43634</strain>
    </source>
</reference>
<dbReference type="EMBL" id="MEIA01000001">
    <property type="protein sequence ID" value="OJF16281.1"/>
    <property type="molecule type" value="Genomic_DNA"/>
</dbReference>
<feature type="transmembrane region" description="Helical" evidence="11">
    <location>
        <begin position="104"/>
        <end position="122"/>
    </location>
</feature>
<sequence>MTPRDLAEANAGVGQVLALLRPYRSRVILMSLFGLVGVALNSVGPLLLGRATDLIFAGALSRGLPTGISRDQLIAQYRQQGQDTLADVLTTVHLVPGGGLDLPAIGRVLALAVVLFVAASAVKWAQDRMATRVVQSAVADLRAQAQGKMSRLPLSYFDRVPRGELISRVTNDMDNVQQTLQQLLSQLITAPFAALAALVFMLFVSPLLALVVLISLPISGAVVSWLVKRSQSAFDRQWATTGSLTAQVEEAYAGHALIKIFDRRAHAEAAFDMENERLRETGARATFVSAVIEPAMMFVSNLNYVAVTVIGALRVAAGGLSLGDVQAFVQYSGQFSQPVGQLANASGQLQSGVASAGRVFELLRAPEQQPDPERPVPPADVRGRVEFRSVSFRYTPDEPLIRDLNLVVEPGQTVAIVGPTGAGKSTLANLLMRFYDPDGGQILLDGHDISRMTRAGLRSWTAVVPQDTWLFAGTIADNIAYGREGATREDVIAASRTACLDPFVRTLPAGYDTMLEEDASIISAGGRQLVTLARAFLAEPRLLLLDEATSSVDTRTEALVQRGMAALQAGRTTFVIAHRLSTVRHADLIIVMRDGRIAEQGTHDELVRSDGPYAGLIRAQAGAVRKV</sequence>
<dbReference type="InterPro" id="IPR027417">
    <property type="entry name" value="P-loop_NTPase"/>
</dbReference>
<dbReference type="FunFam" id="3.40.50.300:FF:000287">
    <property type="entry name" value="Multidrug ABC transporter ATP-binding protein"/>
    <property type="match status" value="1"/>
</dbReference>
<evidence type="ECO:0000256" key="7">
    <source>
        <dbReference type="ARBA" id="ARBA00023136"/>
    </source>
</evidence>
<dbReference type="AlphaFoldDB" id="A0A1K0FU05"/>
<evidence type="ECO:0000256" key="9">
    <source>
        <dbReference type="ARBA" id="ARBA00061644"/>
    </source>
</evidence>
<dbReference type="GO" id="GO:0016887">
    <property type="term" value="F:ATP hydrolysis activity"/>
    <property type="evidence" value="ECO:0007669"/>
    <property type="project" value="InterPro"/>
</dbReference>
<dbReference type="Pfam" id="PF00664">
    <property type="entry name" value="ABC_membrane"/>
    <property type="match status" value="1"/>
</dbReference>
<evidence type="ECO:0000259" key="12">
    <source>
        <dbReference type="PROSITE" id="PS50893"/>
    </source>
</evidence>
<dbReference type="InterPro" id="IPR011527">
    <property type="entry name" value="ABC1_TM_dom"/>
</dbReference>
<evidence type="ECO:0000256" key="8">
    <source>
        <dbReference type="ARBA" id="ARBA00055053"/>
    </source>
</evidence>
<organism evidence="14 15">
    <name type="scientific">Couchioplanes caeruleus subsp. caeruleus</name>
    <dbReference type="NCBI Taxonomy" id="56427"/>
    <lineage>
        <taxon>Bacteria</taxon>
        <taxon>Bacillati</taxon>
        <taxon>Actinomycetota</taxon>
        <taxon>Actinomycetes</taxon>
        <taxon>Micromonosporales</taxon>
        <taxon>Micromonosporaceae</taxon>
        <taxon>Couchioplanes</taxon>
    </lineage>
</organism>
<comment type="caution">
    <text evidence="14">The sequence shown here is derived from an EMBL/GenBank/DDBJ whole genome shotgun (WGS) entry which is preliminary data.</text>
</comment>
<dbReference type="Gene3D" id="1.20.1560.10">
    <property type="entry name" value="ABC transporter type 1, transmembrane domain"/>
    <property type="match status" value="1"/>
</dbReference>
<dbReference type="GO" id="GO:0005524">
    <property type="term" value="F:ATP binding"/>
    <property type="evidence" value="ECO:0007669"/>
    <property type="project" value="UniProtKB-KW"/>
</dbReference>
<dbReference type="Gene3D" id="3.40.50.300">
    <property type="entry name" value="P-loop containing nucleotide triphosphate hydrolases"/>
    <property type="match status" value="1"/>
</dbReference>
<keyword evidence="2" id="KW-0813">Transport</keyword>
<dbReference type="SUPFAM" id="SSF52540">
    <property type="entry name" value="P-loop containing nucleoside triphosphate hydrolases"/>
    <property type="match status" value="1"/>
</dbReference>
<evidence type="ECO:0000313" key="14">
    <source>
        <dbReference type="EMBL" id="OJF16281.1"/>
    </source>
</evidence>
<dbReference type="PROSITE" id="PS50893">
    <property type="entry name" value="ABC_TRANSPORTER_2"/>
    <property type="match status" value="1"/>
</dbReference>
<comment type="function">
    <text evidence="8">ABC transporter involved in fatty acid import. Transmembrane domains (TMD) form a pore in the membrane and the ATP-binding domain (NBD) is responsible for energy generation.</text>
</comment>
<dbReference type="PANTHER" id="PTHR43394:SF1">
    <property type="entry name" value="ATP-BINDING CASSETTE SUB-FAMILY B MEMBER 10, MITOCHONDRIAL"/>
    <property type="match status" value="1"/>
</dbReference>
<protein>
    <recommendedName>
        <fullName evidence="10">Fatty acid ABC transporter ATP-binding/permease protein</fullName>
    </recommendedName>
</protein>
<comment type="similarity">
    <text evidence="9">Belongs to the ABC transporter superfamily. Lipid exporter (TC 3.A.1.106) family.</text>
</comment>
<accession>A0A1K0FU05</accession>
<feature type="transmembrane region" description="Helical" evidence="11">
    <location>
        <begin position="27"/>
        <end position="48"/>
    </location>
</feature>
<dbReference type="CDD" id="cd03254">
    <property type="entry name" value="ABCC_Glucan_exporter_like"/>
    <property type="match status" value="1"/>
</dbReference>
<evidence type="ECO:0000259" key="13">
    <source>
        <dbReference type="PROSITE" id="PS50929"/>
    </source>
</evidence>
<evidence type="ECO:0000256" key="1">
    <source>
        <dbReference type="ARBA" id="ARBA00004651"/>
    </source>
</evidence>
<name>A0A1K0FU05_9ACTN</name>
<keyword evidence="6 11" id="KW-1133">Transmembrane helix</keyword>
<dbReference type="Proteomes" id="UP000182486">
    <property type="component" value="Unassembled WGS sequence"/>
</dbReference>
<dbReference type="GO" id="GO:0015421">
    <property type="term" value="F:ABC-type oligopeptide transporter activity"/>
    <property type="evidence" value="ECO:0007669"/>
    <property type="project" value="TreeGrafter"/>
</dbReference>
<keyword evidence="4" id="KW-0547">Nucleotide-binding</keyword>
<dbReference type="GO" id="GO:0005886">
    <property type="term" value="C:plasma membrane"/>
    <property type="evidence" value="ECO:0007669"/>
    <property type="project" value="UniProtKB-SubCell"/>
</dbReference>
<evidence type="ECO:0000256" key="6">
    <source>
        <dbReference type="ARBA" id="ARBA00022989"/>
    </source>
</evidence>
<evidence type="ECO:0000256" key="3">
    <source>
        <dbReference type="ARBA" id="ARBA00022692"/>
    </source>
</evidence>
<gene>
    <name evidence="14" type="ORF">BG844_00125</name>
</gene>
<keyword evidence="15" id="KW-1185">Reference proteome</keyword>
<keyword evidence="7 11" id="KW-0472">Membrane</keyword>
<dbReference type="SMART" id="SM00382">
    <property type="entry name" value="AAA"/>
    <property type="match status" value="1"/>
</dbReference>
<dbReference type="InterPro" id="IPR003593">
    <property type="entry name" value="AAA+_ATPase"/>
</dbReference>
<keyword evidence="5" id="KW-0067">ATP-binding</keyword>
<dbReference type="InterPro" id="IPR039421">
    <property type="entry name" value="Type_1_exporter"/>
</dbReference>
<dbReference type="PROSITE" id="PS50929">
    <property type="entry name" value="ABC_TM1F"/>
    <property type="match status" value="1"/>
</dbReference>
<dbReference type="Pfam" id="PF00005">
    <property type="entry name" value="ABC_tran"/>
    <property type="match status" value="1"/>
</dbReference>
<proteinExistence type="inferred from homology"/>
<evidence type="ECO:0000256" key="11">
    <source>
        <dbReference type="SAM" id="Phobius"/>
    </source>
</evidence>
<dbReference type="PANTHER" id="PTHR43394">
    <property type="entry name" value="ATP-DEPENDENT PERMEASE MDL1, MITOCHONDRIAL"/>
    <property type="match status" value="1"/>
</dbReference>
<feature type="domain" description="ABC transporter" evidence="12">
    <location>
        <begin position="385"/>
        <end position="619"/>
    </location>
</feature>